<reference evidence="1" key="1">
    <citation type="submission" date="2021-06" db="EMBL/GenBank/DDBJ databases">
        <authorList>
            <person name="Hodson N. C."/>
            <person name="Mongue J. A."/>
            <person name="Jaron S. K."/>
        </authorList>
    </citation>
    <scope>NUCLEOTIDE SEQUENCE</scope>
</reference>
<dbReference type="EMBL" id="CAJVCH010000256">
    <property type="protein sequence ID" value="CAG7631327.1"/>
    <property type="molecule type" value="Genomic_DNA"/>
</dbReference>
<feature type="non-terminal residue" evidence="1">
    <location>
        <position position="16"/>
    </location>
</feature>
<evidence type="ECO:0000313" key="1">
    <source>
        <dbReference type="EMBL" id="CAG7631327.1"/>
    </source>
</evidence>
<gene>
    <name evidence="1" type="ORF">AFUS01_LOCUS116</name>
</gene>
<organism evidence="1 2">
    <name type="scientific">Allacma fusca</name>
    <dbReference type="NCBI Taxonomy" id="39272"/>
    <lineage>
        <taxon>Eukaryota</taxon>
        <taxon>Metazoa</taxon>
        <taxon>Ecdysozoa</taxon>
        <taxon>Arthropoda</taxon>
        <taxon>Hexapoda</taxon>
        <taxon>Collembola</taxon>
        <taxon>Symphypleona</taxon>
        <taxon>Sminthuridae</taxon>
        <taxon>Allacma</taxon>
    </lineage>
</organism>
<evidence type="ECO:0000313" key="2">
    <source>
        <dbReference type="Proteomes" id="UP000708208"/>
    </source>
</evidence>
<dbReference type="AlphaFoldDB" id="A0A8J2JKH0"/>
<dbReference type="Proteomes" id="UP000708208">
    <property type="component" value="Unassembled WGS sequence"/>
</dbReference>
<accession>A0A8J2JKH0</accession>
<comment type="caution">
    <text evidence="1">The sequence shown here is derived from an EMBL/GenBank/DDBJ whole genome shotgun (WGS) entry which is preliminary data.</text>
</comment>
<proteinExistence type="predicted"/>
<name>A0A8J2JKH0_9HEXA</name>
<sequence>MVVLAEYLLSLPGTNT</sequence>
<keyword evidence="2" id="KW-1185">Reference proteome</keyword>
<protein>
    <submittedName>
        <fullName evidence="1">Uncharacterized protein</fullName>
    </submittedName>
</protein>